<organism evidence="2 3">
    <name type="scientific">Adiantum capillus-veneris</name>
    <name type="common">Maidenhair fern</name>
    <dbReference type="NCBI Taxonomy" id="13818"/>
    <lineage>
        <taxon>Eukaryota</taxon>
        <taxon>Viridiplantae</taxon>
        <taxon>Streptophyta</taxon>
        <taxon>Embryophyta</taxon>
        <taxon>Tracheophyta</taxon>
        <taxon>Polypodiopsida</taxon>
        <taxon>Polypodiidae</taxon>
        <taxon>Polypodiales</taxon>
        <taxon>Pteridineae</taxon>
        <taxon>Pteridaceae</taxon>
        <taxon>Vittarioideae</taxon>
        <taxon>Adiantum</taxon>
    </lineage>
</organism>
<dbReference type="Proteomes" id="UP000886520">
    <property type="component" value="Chromosome 7"/>
</dbReference>
<proteinExistence type="predicted"/>
<comment type="caution">
    <text evidence="2">The sequence shown here is derived from an EMBL/GenBank/DDBJ whole genome shotgun (WGS) entry which is preliminary data.</text>
</comment>
<dbReference type="AlphaFoldDB" id="A0A9D4V1N7"/>
<keyword evidence="3" id="KW-1185">Reference proteome</keyword>
<accession>A0A9D4V1N7</accession>
<protein>
    <submittedName>
        <fullName evidence="2">Uncharacterized protein</fullName>
    </submittedName>
</protein>
<dbReference type="EMBL" id="JABFUD020000007">
    <property type="protein sequence ID" value="KAI5078059.1"/>
    <property type="molecule type" value="Genomic_DNA"/>
</dbReference>
<reference evidence="2" key="1">
    <citation type="submission" date="2021-01" db="EMBL/GenBank/DDBJ databases">
        <title>Adiantum capillus-veneris genome.</title>
        <authorList>
            <person name="Fang Y."/>
            <person name="Liao Q."/>
        </authorList>
    </citation>
    <scope>NUCLEOTIDE SEQUENCE</scope>
    <source>
        <strain evidence="2">H3</strain>
        <tissue evidence="2">Leaf</tissue>
    </source>
</reference>
<evidence type="ECO:0000313" key="3">
    <source>
        <dbReference type="Proteomes" id="UP000886520"/>
    </source>
</evidence>
<evidence type="ECO:0000313" key="2">
    <source>
        <dbReference type="EMBL" id="KAI5078059.1"/>
    </source>
</evidence>
<sequence length="112" mass="12568">MDVTAGQMKRLRPRASYHSFFIIFQGFAQRKAGWRASMRCMQHACSIAMHTHTPPGPTLYALWPGRRGRVRPSTERIADPIIPPQSYRGNGPRDRHPQPDPAATEENATSAS</sequence>
<evidence type="ECO:0000256" key="1">
    <source>
        <dbReference type="SAM" id="MobiDB-lite"/>
    </source>
</evidence>
<name>A0A9D4V1N7_ADICA</name>
<gene>
    <name evidence="2" type="ORF">GOP47_0007883</name>
</gene>
<feature type="region of interest" description="Disordered" evidence="1">
    <location>
        <begin position="71"/>
        <end position="112"/>
    </location>
</feature>